<keyword evidence="7" id="KW-1185">Reference proteome</keyword>
<evidence type="ECO:0000313" key="7">
    <source>
        <dbReference type="Proteomes" id="UP000008467"/>
    </source>
</evidence>
<comment type="pathway">
    <text evidence="1 4">Purine metabolism; IMP biosynthesis via de novo pathway; N(2)-formyl-N(1)-(5-phospho-D-ribosyl)glycinamide from N(1)-(5-phospho-D-ribosyl)glycinamide (10-formyl THF route): step 1/1.</text>
</comment>
<dbReference type="EMBL" id="CP002582">
    <property type="protein sequence ID" value="ADZ83196.1"/>
    <property type="molecule type" value="Genomic_DNA"/>
</dbReference>
<dbReference type="InterPro" id="IPR002376">
    <property type="entry name" value="Formyl_transf_N"/>
</dbReference>
<comment type="catalytic activity">
    <reaction evidence="4">
        <text>N(1)-(5-phospho-beta-D-ribosyl)glycinamide + (6R)-10-formyltetrahydrofolate = N(2)-formyl-N(1)-(5-phospho-beta-D-ribosyl)glycinamide + (6S)-5,6,7,8-tetrahydrofolate + H(+)</text>
        <dbReference type="Rhea" id="RHEA:15053"/>
        <dbReference type="ChEBI" id="CHEBI:15378"/>
        <dbReference type="ChEBI" id="CHEBI:57453"/>
        <dbReference type="ChEBI" id="CHEBI:143788"/>
        <dbReference type="ChEBI" id="CHEBI:147286"/>
        <dbReference type="ChEBI" id="CHEBI:195366"/>
        <dbReference type="EC" id="2.1.2.2"/>
    </reaction>
</comment>
<evidence type="ECO:0000259" key="5">
    <source>
        <dbReference type="Pfam" id="PF00551"/>
    </source>
</evidence>
<feature type="binding site" evidence="4">
    <location>
        <begin position="14"/>
        <end position="16"/>
    </location>
    <ligand>
        <name>N(1)-(5-phospho-beta-D-ribosyl)glycinamide</name>
        <dbReference type="ChEBI" id="CHEBI:143788"/>
    </ligand>
</feature>
<dbReference type="Pfam" id="PF00551">
    <property type="entry name" value="Formyl_trans_N"/>
    <property type="match status" value="1"/>
</dbReference>
<accession>F2JJ37</accession>
<comment type="function">
    <text evidence="4">Catalyzes the transfer of a formyl group from 10-formyltetrahydrofolate to 5-phospho-ribosyl-glycinamide (GAR), producing 5-phospho-ribosyl-N-formylglycinamide (FGAR) and tetrahydrofolate.</text>
</comment>
<sequence>MSRLRIGVLVSGGGTNLQSIIDAVENGTLASKVVCVISNKASAYGLERARKHNIPAFHVDPKNGHYDEELLALLLEQKVDLVVCAGYLKIMDEKLVNTFKGRIINIHPSLLPKYGGMGYFGIHVHEAVIAAGEKESGATVHYIDTGVDTGEIILQRQLEVLEDDTPESLQQRILAEIEHKILVEAIKQIEGSN</sequence>
<comment type="caution">
    <text evidence="4">Lacks conserved residue(s) required for the propagation of feature annotation.</text>
</comment>
<proteinExistence type="inferred from homology"/>
<gene>
    <name evidence="4" type="primary">purN</name>
    <name evidence="6" type="ordered locus">Clole_1470</name>
</gene>
<keyword evidence="3 4" id="KW-0658">Purine biosynthesis</keyword>
<evidence type="ECO:0000256" key="4">
    <source>
        <dbReference type="HAMAP-Rule" id="MF_01930"/>
    </source>
</evidence>
<feature type="active site" description="Proton donor" evidence="4">
    <location>
        <position position="107"/>
    </location>
</feature>
<dbReference type="KEGG" id="cle:Clole_1470"/>
<name>F2JJ37_CELLD</name>
<dbReference type="GO" id="GO:0005737">
    <property type="term" value="C:cytoplasm"/>
    <property type="evidence" value="ECO:0007669"/>
    <property type="project" value="TreeGrafter"/>
</dbReference>
<dbReference type="GO" id="GO:0006189">
    <property type="term" value="P:'de novo' IMP biosynthetic process"/>
    <property type="evidence" value="ECO:0007669"/>
    <property type="project" value="UniProtKB-UniRule"/>
</dbReference>
<dbReference type="GO" id="GO:0004644">
    <property type="term" value="F:phosphoribosylglycinamide formyltransferase activity"/>
    <property type="evidence" value="ECO:0007669"/>
    <property type="project" value="UniProtKB-UniRule"/>
</dbReference>
<comment type="similarity">
    <text evidence="4">Belongs to the GART family.</text>
</comment>
<dbReference type="EC" id="2.1.2.2" evidence="4"/>
<dbReference type="UniPathway" id="UPA00074">
    <property type="reaction ID" value="UER00126"/>
</dbReference>
<feature type="site" description="Raises pKa of active site His" evidence="4">
    <location>
        <position position="148"/>
    </location>
</feature>
<feature type="binding site" evidence="4">
    <location>
        <position position="105"/>
    </location>
    <ligand>
        <name>(6R)-10-formyltetrahydrofolate</name>
        <dbReference type="ChEBI" id="CHEBI:195366"/>
    </ligand>
</feature>
<dbReference type="PANTHER" id="PTHR43369:SF2">
    <property type="entry name" value="PHOSPHORIBOSYLGLYCINAMIDE FORMYLTRANSFERASE"/>
    <property type="match status" value="1"/>
</dbReference>
<dbReference type="InterPro" id="IPR004607">
    <property type="entry name" value="GART"/>
</dbReference>
<reference evidence="6 7" key="1">
    <citation type="journal article" date="2011" name="J. Bacteriol.">
        <title>Complete genome sequence of the cellulose-degrading bacterium Cellulosilyticum lentocellum.</title>
        <authorList>
            <consortium name="US DOE Joint Genome Institute"/>
            <person name="Miller D.A."/>
            <person name="Suen G."/>
            <person name="Bruce D."/>
            <person name="Copeland A."/>
            <person name="Cheng J.F."/>
            <person name="Detter C."/>
            <person name="Goodwin L.A."/>
            <person name="Han C.S."/>
            <person name="Hauser L.J."/>
            <person name="Land M.L."/>
            <person name="Lapidus A."/>
            <person name="Lucas S."/>
            <person name="Meincke L."/>
            <person name="Pitluck S."/>
            <person name="Tapia R."/>
            <person name="Teshima H."/>
            <person name="Woyke T."/>
            <person name="Fox B.G."/>
            <person name="Angert E.R."/>
            <person name="Currie C.R."/>
        </authorList>
    </citation>
    <scope>NUCLEOTIDE SEQUENCE [LARGE SCALE GENOMIC DNA]</scope>
    <source>
        <strain evidence="7">ATCC 49066 / DSM 5427 / NCIMB 11756 / RHM5</strain>
    </source>
</reference>
<feature type="domain" description="Formyl transferase N-terminal" evidence="5">
    <location>
        <begin position="5"/>
        <end position="186"/>
    </location>
</feature>
<dbReference type="CDD" id="cd08645">
    <property type="entry name" value="FMT_core_GART"/>
    <property type="match status" value="1"/>
</dbReference>
<dbReference type="Gene3D" id="3.40.50.170">
    <property type="entry name" value="Formyl transferase, N-terminal domain"/>
    <property type="match status" value="1"/>
</dbReference>
<protein>
    <recommendedName>
        <fullName evidence="4">Phosphoribosylglycinamide formyltransferase</fullName>
        <ecNumber evidence="4">2.1.2.2</ecNumber>
    </recommendedName>
    <alternativeName>
        <fullName evidence="4">5'-phosphoribosylglycinamide transformylase</fullName>
    </alternativeName>
    <alternativeName>
        <fullName evidence="4">GAR transformylase</fullName>
        <shortName evidence="4">GART</shortName>
    </alternativeName>
</protein>
<dbReference type="RefSeq" id="WP_013656494.1">
    <property type="nucleotide sequence ID" value="NC_015275.1"/>
</dbReference>
<organism evidence="6 7">
    <name type="scientific">Cellulosilyticum lentocellum (strain ATCC 49066 / DSM 5427 / NCIMB 11756 / RHM5)</name>
    <name type="common">Clostridium lentocellum</name>
    <dbReference type="NCBI Taxonomy" id="642492"/>
    <lineage>
        <taxon>Bacteria</taxon>
        <taxon>Bacillati</taxon>
        <taxon>Bacillota</taxon>
        <taxon>Clostridia</taxon>
        <taxon>Lachnospirales</taxon>
        <taxon>Cellulosilyticaceae</taxon>
        <taxon>Cellulosilyticum</taxon>
    </lineage>
</organism>
<dbReference type="HOGENOM" id="CLU_038395_1_3_9"/>
<dbReference type="PANTHER" id="PTHR43369">
    <property type="entry name" value="PHOSPHORIBOSYLGLYCINAMIDE FORMYLTRANSFERASE"/>
    <property type="match status" value="1"/>
</dbReference>
<dbReference type="STRING" id="642492.Clole_1470"/>
<evidence type="ECO:0000313" key="6">
    <source>
        <dbReference type="EMBL" id="ADZ83196.1"/>
    </source>
</evidence>
<dbReference type="Proteomes" id="UP000008467">
    <property type="component" value="Chromosome"/>
</dbReference>
<dbReference type="HAMAP" id="MF_01930">
    <property type="entry name" value="PurN"/>
    <property type="match status" value="1"/>
</dbReference>
<dbReference type="AlphaFoldDB" id="F2JJ37"/>
<keyword evidence="2 4" id="KW-0808">Transferase</keyword>
<dbReference type="SUPFAM" id="SSF53328">
    <property type="entry name" value="Formyltransferase"/>
    <property type="match status" value="1"/>
</dbReference>
<evidence type="ECO:0000256" key="3">
    <source>
        <dbReference type="ARBA" id="ARBA00022755"/>
    </source>
</evidence>
<dbReference type="eggNOG" id="COG0299">
    <property type="taxonomic scope" value="Bacteria"/>
</dbReference>
<evidence type="ECO:0000256" key="2">
    <source>
        <dbReference type="ARBA" id="ARBA00022679"/>
    </source>
</evidence>
<dbReference type="NCBIfam" id="TIGR00639">
    <property type="entry name" value="PurN"/>
    <property type="match status" value="1"/>
</dbReference>
<dbReference type="InterPro" id="IPR036477">
    <property type="entry name" value="Formyl_transf_N_sf"/>
</dbReference>
<evidence type="ECO:0000256" key="1">
    <source>
        <dbReference type="ARBA" id="ARBA00005054"/>
    </source>
</evidence>